<keyword evidence="1" id="KW-0812">Transmembrane</keyword>
<keyword evidence="1" id="KW-0472">Membrane</keyword>
<reference evidence="2 3" key="1">
    <citation type="submission" date="2023-09" db="EMBL/GenBank/DDBJ databases">
        <title>Genomes of two closely related lineages of the louse Polyplax serrata with different host specificities.</title>
        <authorList>
            <person name="Martinu J."/>
            <person name="Tarabai H."/>
            <person name="Stefka J."/>
            <person name="Hypsa V."/>
        </authorList>
    </citation>
    <scope>NUCLEOTIDE SEQUENCE [LARGE SCALE GENOMIC DNA]</scope>
    <source>
        <strain evidence="2">98ZLc_SE</strain>
    </source>
</reference>
<name>A0ABR1BET5_POLSC</name>
<evidence type="ECO:0000313" key="2">
    <source>
        <dbReference type="EMBL" id="KAK6641955.1"/>
    </source>
</evidence>
<keyword evidence="1" id="KW-1133">Transmembrane helix</keyword>
<feature type="transmembrane region" description="Helical" evidence="1">
    <location>
        <begin position="172"/>
        <end position="193"/>
    </location>
</feature>
<gene>
    <name evidence="2" type="ORF">RUM44_013676</name>
</gene>
<comment type="caution">
    <text evidence="2">The sequence shown here is derived from an EMBL/GenBank/DDBJ whole genome shotgun (WGS) entry which is preliminary data.</text>
</comment>
<dbReference type="PANTHER" id="PTHR15887">
    <property type="entry name" value="TRANSMEMBRANE PROTEIN 69"/>
    <property type="match status" value="1"/>
</dbReference>
<organism evidence="2 3">
    <name type="scientific">Polyplax serrata</name>
    <name type="common">Common mouse louse</name>
    <dbReference type="NCBI Taxonomy" id="468196"/>
    <lineage>
        <taxon>Eukaryota</taxon>
        <taxon>Metazoa</taxon>
        <taxon>Ecdysozoa</taxon>
        <taxon>Arthropoda</taxon>
        <taxon>Hexapoda</taxon>
        <taxon>Insecta</taxon>
        <taxon>Pterygota</taxon>
        <taxon>Neoptera</taxon>
        <taxon>Paraneoptera</taxon>
        <taxon>Psocodea</taxon>
        <taxon>Troctomorpha</taxon>
        <taxon>Phthiraptera</taxon>
        <taxon>Anoplura</taxon>
        <taxon>Polyplacidae</taxon>
        <taxon>Polyplax</taxon>
    </lineage>
</organism>
<proteinExistence type="predicted"/>
<evidence type="ECO:0000256" key="1">
    <source>
        <dbReference type="SAM" id="Phobius"/>
    </source>
</evidence>
<dbReference type="Proteomes" id="UP001359485">
    <property type="component" value="Unassembled WGS sequence"/>
</dbReference>
<keyword evidence="3" id="KW-1185">Reference proteome</keyword>
<dbReference type="Pfam" id="PF11911">
    <property type="entry name" value="DUF3429"/>
    <property type="match status" value="1"/>
</dbReference>
<dbReference type="EMBL" id="JAWJWF010000001">
    <property type="protein sequence ID" value="KAK6641955.1"/>
    <property type="molecule type" value="Genomic_DNA"/>
</dbReference>
<sequence length="235" mass="26103">MVYGLFCFTVRRNFKLYSKTYQQAEIILQRQLPWQVLSGTSFSTCKVDKNKKPNLGGLQSQLNSFLNQIKGAANSVGDVKTLPKRILSSVQLKSYKDAPQTVQMVTLAGLAPMFGIPFLSLLTGHAYYCCAFAHLACGATILSFLGGTNLNDAIAQNDVSYEKLGWCIMPQLIGWTSLLLPLPLGIMLASFGYCLTLVHDVLLSKYPPWMKSLRFITSGGIIVSFFFMLIFYILL</sequence>
<feature type="transmembrane region" description="Helical" evidence="1">
    <location>
        <begin position="213"/>
        <end position="234"/>
    </location>
</feature>
<evidence type="ECO:0008006" key="4">
    <source>
        <dbReference type="Google" id="ProtNLM"/>
    </source>
</evidence>
<dbReference type="InterPro" id="IPR021836">
    <property type="entry name" value="DUF3429"/>
</dbReference>
<feature type="transmembrane region" description="Helical" evidence="1">
    <location>
        <begin position="125"/>
        <end position="151"/>
    </location>
</feature>
<dbReference type="PANTHER" id="PTHR15887:SF1">
    <property type="entry name" value="TRANSMEMBRANE PROTEIN 69"/>
    <property type="match status" value="1"/>
</dbReference>
<evidence type="ECO:0000313" key="3">
    <source>
        <dbReference type="Proteomes" id="UP001359485"/>
    </source>
</evidence>
<accession>A0ABR1BET5</accession>
<protein>
    <recommendedName>
        <fullName evidence="4">Transmembrane protein 69</fullName>
    </recommendedName>
</protein>